<dbReference type="InterPro" id="IPR029787">
    <property type="entry name" value="Nucleotide_cyclase"/>
</dbReference>
<name>A0A3E1RD54_9BURK</name>
<dbReference type="InterPro" id="IPR000700">
    <property type="entry name" value="PAS-assoc_C"/>
</dbReference>
<dbReference type="Gene3D" id="3.20.20.450">
    <property type="entry name" value="EAL domain"/>
    <property type="match status" value="1"/>
</dbReference>
<dbReference type="InterPro" id="IPR052155">
    <property type="entry name" value="Biofilm_reg_signaling"/>
</dbReference>
<dbReference type="InterPro" id="IPR035965">
    <property type="entry name" value="PAS-like_dom_sf"/>
</dbReference>
<proteinExistence type="predicted"/>
<dbReference type="NCBIfam" id="TIGR00254">
    <property type="entry name" value="GGDEF"/>
    <property type="match status" value="1"/>
</dbReference>
<dbReference type="PROSITE" id="PS50887">
    <property type="entry name" value="GGDEF"/>
    <property type="match status" value="1"/>
</dbReference>
<comment type="caution">
    <text evidence="4">The sequence shown here is derived from an EMBL/GenBank/DDBJ whole genome shotgun (WGS) entry which is preliminary data.</text>
</comment>
<dbReference type="SUPFAM" id="SSF55073">
    <property type="entry name" value="Nucleotide cyclase"/>
    <property type="match status" value="1"/>
</dbReference>
<dbReference type="PROSITE" id="PS50113">
    <property type="entry name" value="PAC"/>
    <property type="match status" value="1"/>
</dbReference>
<gene>
    <name evidence="4" type="ORF">DIC66_09170</name>
</gene>
<evidence type="ECO:0000259" key="1">
    <source>
        <dbReference type="PROSITE" id="PS50113"/>
    </source>
</evidence>
<dbReference type="CDD" id="cd01948">
    <property type="entry name" value="EAL"/>
    <property type="match status" value="1"/>
</dbReference>
<accession>A0A3E1RD54</accession>
<reference evidence="4 5" key="1">
    <citation type="submission" date="2018-05" db="EMBL/GenBank/DDBJ databases">
        <title>Rhodoferax soyangensis sp.nov., isolated from an oligotrophic freshwater lake.</title>
        <authorList>
            <person name="Park M."/>
        </authorList>
    </citation>
    <scope>NUCLEOTIDE SEQUENCE [LARGE SCALE GENOMIC DNA]</scope>
    <source>
        <strain evidence="4 5">IMCC26218</strain>
    </source>
</reference>
<dbReference type="AlphaFoldDB" id="A0A3E1RD54"/>
<dbReference type="EMBL" id="QFZK01000004">
    <property type="protein sequence ID" value="RFO97289.1"/>
    <property type="molecule type" value="Genomic_DNA"/>
</dbReference>
<evidence type="ECO:0000259" key="3">
    <source>
        <dbReference type="PROSITE" id="PS50887"/>
    </source>
</evidence>
<feature type="domain" description="GGDEF" evidence="3">
    <location>
        <begin position="153"/>
        <end position="291"/>
    </location>
</feature>
<dbReference type="InterPro" id="IPR001633">
    <property type="entry name" value="EAL_dom"/>
</dbReference>
<protein>
    <submittedName>
        <fullName evidence="4">GGDEF domain-containing protein</fullName>
    </submittedName>
</protein>
<evidence type="ECO:0000259" key="2">
    <source>
        <dbReference type="PROSITE" id="PS50883"/>
    </source>
</evidence>
<dbReference type="Gene3D" id="3.30.70.270">
    <property type="match status" value="1"/>
</dbReference>
<dbReference type="PANTHER" id="PTHR44757:SF2">
    <property type="entry name" value="BIOFILM ARCHITECTURE MAINTENANCE PROTEIN MBAA"/>
    <property type="match status" value="1"/>
</dbReference>
<feature type="domain" description="EAL" evidence="2">
    <location>
        <begin position="300"/>
        <end position="544"/>
    </location>
</feature>
<evidence type="ECO:0000313" key="5">
    <source>
        <dbReference type="Proteomes" id="UP000260665"/>
    </source>
</evidence>
<dbReference type="SUPFAM" id="SSF141868">
    <property type="entry name" value="EAL domain-like"/>
    <property type="match status" value="1"/>
</dbReference>
<evidence type="ECO:0000313" key="4">
    <source>
        <dbReference type="EMBL" id="RFO97289.1"/>
    </source>
</evidence>
<keyword evidence="5" id="KW-1185">Reference proteome</keyword>
<feature type="domain" description="PAC" evidence="1">
    <location>
        <begin position="69"/>
        <end position="121"/>
    </location>
</feature>
<dbReference type="CDD" id="cd01949">
    <property type="entry name" value="GGDEF"/>
    <property type="match status" value="1"/>
</dbReference>
<dbReference type="SMART" id="SM00052">
    <property type="entry name" value="EAL"/>
    <property type="match status" value="1"/>
</dbReference>
<dbReference type="Gene3D" id="3.30.450.20">
    <property type="entry name" value="PAS domain"/>
    <property type="match status" value="1"/>
</dbReference>
<dbReference type="FunFam" id="3.20.20.450:FF:000001">
    <property type="entry name" value="Cyclic di-GMP phosphodiesterase yahA"/>
    <property type="match status" value="1"/>
</dbReference>
<dbReference type="InterPro" id="IPR000160">
    <property type="entry name" value="GGDEF_dom"/>
</dbReference>
<dbReference type="InterPro" id="IPR035919">
    <property type="entry name" value="EAL_sf"/>
</dbReference>
<dbReference type="Pfam" id="PF00990">
    <property type="entry name" value="GGDEF"/>
    <property type="match status" value="1"/>
</dbReference>
<dbReference type="PANTHER" id="PTHR44757">
    <property type="entry name" value="DIGUANYLATE CYCLASE DGCP"/>
    <property type="match status" value="1"/>
</dbReference>
<dbReference type="SMART" id="SM00267">
    <property type="entry name" value="GGDEF"/>
    <property type="match status" value="1"/>
</dbReference>
<dbReference type="SUPFAM" id="SSF55785">
    <property type="entry name" value="PYP-like sensor domain (PAS domain)"/>
    <property type="match status" value="1"/>
</dbReference>
<organism evidence="4 5">
    <name type="scientific">Rhodoferax lacus</name>
    <dbReference type="NCBI Taxonomy" id="2184758"/>
    <lineage>
        <taxon>Bacteria</taxon>
        <taxon>Pseudomonadati</taxon>
        <taxon>Pseudomonadota</taxon>
        <taxon>Betaproteobacteria</taxon>
        <taxon>Burkholderiales</taxon>
        <taxon>Comamonadaceae</taxon>
        <taxon>Rhodoferax</taxon>
    </lineage>
</organism>
<dbReference type="Proteomes" id="UP000260665">
    <property type="component" value="Unassembled WGS sequence"/>
</dbReference>
<sequence length="544" mass="59893">MMRLDPTAQWPWEQDASLRFLPVTVESGVAAHVCAAFSGRHWSDIRALNMGKADWQKHVRLLYAHEPFFNLELELPGTEGLPLWISLSGVPVLDAAGGFRGYRGVGRDISVHKATEATIADLALNDQLTGLANRRLLLERLHSARLASTRSQESGALVFVDIDNFKGQNHALGHALADELLKEVGTRLQSCMREYDTVARLGGDVFVVLATALGQGSDHAALSVQTIVKKMTAALALPFTAGAREARFTCCLGVCLFHGADASGEEIFKRAEMALRQAKQHGRQVTRYFDPVIEAQINQHGQIERALALALSADQLRLYYQPIVDMERKVLGYEALLRWSHPELGMVGPDLFIAVAEQSGLIVPMGEWVIAMACQQLVAFQKCPVLAEQTIAVNLSARQLAQADLVDNIKRMLQSSGAPANRLKLEITESMLLTDIDKTREKLQELTRLGIRFSLDDFGTGYSSLSYLKKLPLSQLKIDQSFVRELLTDPVDAAIVKTILQLAKSLGLSVIAEGVELEGQRKVLADMGCREFQGYLFGKPNPLE</sequence>
<dbReference type="InterPro" id="IPR043128">
    <property type="entry name" value="Rev_trsase/Diguanyl_cyclase"/>
</dbReference>
<dbReference type="PROSITE" id="PS50883">
    <property type="entry name" value="EAL"/>
    <property type="match status" value="1"/>
</dbReference>
<dbReference type="Pfam" id="PF00563">
    <property type="entry name" value="EAL"/>
    <property type="match status" value="1"/>
</dbReference>